<dbReference type="InterPro" id="IPR056402">
    <property type="entry name" value="DA_N"/>
</dbReference>
<keyword evidence="1" id="KW-0732">Signal</keyword>
<organism evidence="4 5">
    <name type="scientific">Fusarium denticulatum</name>
    <dbReference type="NCBI Taxonomy" id="48507"/>
    <lineage>
        <taxon>Eukaryota</taxon>
        <taxon>Fungi</taxon>
        <taxon>Dikarya</taxon>
        <taxon>Ascomycota</taxon>
        <taxon>Pezizomycotina</taxon>
        <taxon>Sordariomycetes</taxon>
        <taxon>Hypocreomycetidae</taxon>
        <taxon>Hypocreales</taxon>
        <taxon>Nectriaceae</taxon>
        <taxon>Fusarium</taxon>
        <taxon>Fusarium fujikuroi species complex</taxon>
    </lineage>
</organism>
<sequence>MILQYLALAAFSGLALAVPEKIPTRRLELKPQYHNGTVSVEHLSVAGNLDGFKMQTSVARKSADFWYFDVFSSATNQTLNIVFFNTGEFAQYPHPLAVKVSGVFPNGTGFYYEALADDGVSISNGPRGIRGDWRGIGSFKGSSLDKPDIEYSIRLDSPEMGISGNIKFKATAPPHYPCDLNGAVGVTQNLLPGLYWANAVADANTLVDLQVKDTKIRFKDGVGYHDKNWGNQSIIDGPRYWDWGHGRFGPYSIVWYNLLDYVGNESRRSYVLKDGEVIMVSCDPKSLEVRQKGGKAAWPPTTGLLETDGITVRYTLPDGQELFVDVTTEIIVRDESGAYQRANGIIKGGIKGQEAYEGKAHYEEFIFGIVNDHTPNP</sequence>
<feature type="chain" id="PRO_5034076560" evidence="1">
    <location>
        <begin position="18"/>
        <end position="377"/>
    </location>
</feature>
<evidence type="ECO:0000313" key="4">
    <source>
        <dbReference type="EMBL" id="KAF5676727.1"/>
    </source>
</evidence>
<proteinExistence type="predicted"/>
<evidence type="ECO:0000256" key="1">
    <source>
        <dbReference type="SAM" id="SignalP"/>
    </source>
</evidence>
<keyword evidence="5" id="KW-1185">Reference proteome</keyword>
<name>A0A8H5WV57_9HYPO</name>
<evidence type="ECO:0000313" key="5">
    <source>
        <dbReference type="Proteomes" id="UP000562682"/>
    </source>
</evidence>
<evidence type="ECO:0000259" key="2">
    <source>
        <dbReference type="Pfam" id="PF24137"/>
    </source>
</evidence>
<dbReference type="EMBL" id="JAAOAK010000290">
    <property type="protein sequence ID" value="KAF5676727.1"/>
    <property type="molecule type" value="Genomic_DNA"/>
</dbReference>
<accession>A0A8H5WV57</accession>
<feature type="signal peptide" evidence="1">
    <location>
        <begin position="1"/>
        <end position="17"/>
    </location>
</feature>
<comment type="caution">
    <text evidence="4">The sequence shown here is derived from an EMBL/GenBank/DDBJ whole genome shotgun (WGS) entry which is preliminary data.</text>
</comment>
<protein>
    <submittedName>
        <fullName evidence="4">Hydroxyneurosporene synthase</fullName>
    </submittedName>
</protein>
<dbReference type="SUPFAM" id="SSF159245">
    <property type="entry name" value="AttH-like"/>
    <property type="match status" value="1"/>
</dbReference>
<dbReference type="Pfam" id="PF24137">
    <property type="entry name" value="DA_N"/>
    <property type="match status" value="1"/>
</dbReference>
<feature type="domain" description="AsqO/PenF-like C-terminal" evidence="3">
    <location>
        <begin position="238"/>
        <end position="365"/>
    </location>
</feature>
<dbReference type="AlphaFoldDB" id="A0A8H5WV57"/>
<dbReference type="InterPro" id="IPR057722">
    <property type="entry name" value="AsqO/PenF-like_C"/>
</dbReference>
<dbReference type="Proteomes" id="UP000562682">
    <property type="component" value="Unassembled WGS sequence"/>
</dbReference>
<reference evidence="4 5" key="1">
    <citation type="submission" date="2020-05" db="EMBL/GenBank/DDBJ databases">
        <title>Identification and distribution of gene clusters putatively required for synthesis of sphingolipid metabolism inhibitors in phylogenetically diverse species of the filamentous fungus Fusarium.</title>
        <authorList>
            <person name="Kim H.-S."/>
            <person name="Busman M."/>
            <person name="Brown D.W."/>
            <person name="Divon H."/>
            <person name="Uhlig S."/>
            <person name="Proctor R.H."/>
        </authorList>
    </citation>
    <scope>NUCLEOTIDE SEQUENCE [LARGE SCALE GENOMIC DNA]</scope>
    <source>
        <strain evidence="4 5">NRRL 25311</strain>
    </source>
</reference>
<evidence type="ECO:0000259" key="3">
    <source>
        <dbReference type="Pfam" id="PF25581"/>
    </source>
</evidence>
<feature type="domain" description="Diels-Alderase N-terminal" evidence="2">
    <location>
        <begin position="25"/>
        <end position="229"/>
    </location>
</feature>
<gene>
    <name evidence="4" type="ORF">FDENT_9425</name>
</gene>
<dbReference type="Pfam" id="PF25581">
    <property type="entry name" value="AsqO_C"/>
    <property type="match status" value="1"/>
</dbReference>